<accession>A0A9W6CY36</accession>
<dbReference type="EMBL" id="BSDP01000001">
    <property type="protein sequence ID" value="GLI27352.1"/>
    <property type="molecule type" value="Genomic_DNA"/>
</dbReference>
<dbReference type="RefSeq" id="WP_281883835.1">
    <property type="nucleotide sequence ID" value="NZ_BSDP01000001.1"/>
</dbReference>
<evidence type="ECO:0000313" key="2">
    <source>
        <dbReference type="Proteomes" id="UP001144396"/>
    </source>
</evidence>
<evidence type="ECO:0000313" key="1">
    <source>
        <dbReference type="EMBL" id="GLI27352.1"/>
    </source>
</evidence>
<organism evidence="1 2">
    <name type="scientific">Agromyces rhizosphaerae</name>
    <dbReference type="NCBI Taxonomy" id="88374"/>
    <lineage>
        <taxon>Bacteria</taxon>
        <taxon>Bacillati</taxon>
        <taxon>Actinomycetota</taxon>
        <taxon>Actinomycetes</taxon>
        <taxon>Micrococcales</taxon>
        <taxon>Microbacteriaceae</taxon>
        <taxon>Agromyces</taxon>
    </lineage>
</organism>
<dbReference type="InterPro" id="IPR039498">
    <property type="entry name" value="NTP_transf_5"/>
</dbReference>
<dbReference type="Proteomes" id="UP001144396">
    <property type="component" value="Unassembled WGS sequence"/>
</dbReference>
<protein>
    <recommendedName>
        <fullName evidence="3">2-nitropropane dioxygenase</fullName>
    </recommendedName>
</protein>
<dbReference type="AlphaFoldDB" id="A0A9W6CY36"/>
<name>A0A9W6CY36_9MICO</name>
<sequence>MGDLEKDIPLPVRLELAHAAAQRVASGVGVDLLHIKGVAVADELRPFGRRGSDVDVLVRPSQVERLDLAMRASGWTLYSTFVSGSPFGHAQTYLHDTWGYIDVHRFFPGIGAEPERAFEALWRGRDERALAGARCAVPSVPAQALILVLNDARSRADARRDLAAAWTDAPEERRAQVASLVDDLDAHVGFAAATGGLDRYRDSREYRMWKVASEGGTRSQEWAARVRSAPTVGGAARVLVRAPLVNVDRLTHRLGRQPSRREVAAEFADRVRRAVREALSGGRRGGAT</sequence>
<keyword evidence="2" id="KW-1185">Reference proteome</keyword>
<reference evidence="1" key="1">
    <citation type="submission" date="2022-12" db="EMBL/GenBank/DDBJ databases">
        <title>Reference genome sequencing for broad-spectrum identification of bacterial and archaeal isolates by mass spectrometry.</title>
        <authorList>
            <person name="Sekiguchi Y."/>
            <person name="Tourlousse D.M."/>
        </authorList>
    </citation>
    <scope>NUCLEOTIDE SEQUENCE</scope>
    <source>
        <strain evidence="1">14</strain>
    </source>
</reference>
<evidence type="ECO:0008006" key="3">
    <source>
        <dbReference type="Google" id="ProtNLM"/>
    </source>
</evidence>
<gene>
    <name evidence="1" type="ORF">ARHIZOSPH14_15940</name>
</gene>
<dbReference type="Pfam" id="PF14907">
    <property type="entry name" value="NTP_transf_5"/>
    <property type="match status" value="1"/>
</dbReference>
<comment type="caution">
    <text evidence="1">The sequence shown here is derived from an EMBL/GenBank/DDBJ whole genome shotgun (WGS) entry which is preliminary data.</text>
</comment>
<proteinExistence type="predicted"/>